<dbReference type="Proteomes" id="UP001652660">
    <property type="component" value="Chromosome 7c"/>
</dbReference>
<evidence type="ECO:0000256" key="2">
    <source>
        <dbReference type="ARBA" id="ARBA00004123"/>
    </source>
</evidence>
<name>A0A6P6TBY3_COFAR</name>
<evidence type="ECO:0000256" key="3">
    <source>
        <dbReference type="ARBA" id="ARBA00006958"/>
    </source>
</evidence>
<evidence type="ECO:0000313" key="9">
    <source>
        <dbReference type="Proteomes" id="UP001652660"/>
    </source>
</evidence>
<dbReference type="GO" id="GO:0046872">
    <property type="term" value="F:metal ion binding"/>
    <property type="evidence" value="ECO:0007669"/>
    <property type="project" value="UniProtKB-KW"/>
</dbReference>
<comment type="similarity">
    <text evidence="3">Belongs to the HARBI1 family.</text>
</comment>
<keyword evidence="9" id="KW-1185">Reference proteome</keyword>
<evidence type="ECO:0000259" key="8">
    <source>
        <dbReference type="Pfam" id="PF13359"/>
    </source>
</evidence>
<dbReference type="Pfam" id="PF13359">
    <property type="entry name" value="DDE_Tnp_4"/>
    <property type="match status" value="1"/>
</dbReference>
<keyword evidence="7" id="KW-0539">Nucleus</keyword>
<dbReference type="AlphaFoldDB" id="A0A6P6TBY3"/>
<reference evidence="9" key="1">
    <citation type="journal article" date="2025" name="Foods">
        <title>Unveiling the Microbial Signatures of Arabica Coffee Cherries: Insights into Ripeness Specific Diversity, Functional Traits, and Implications for Quality and Safety.</title>
        <authorList>
            <consortium name="RefSeq"/>
            <person name="Tenea G.N."/>
            <person name="Cifuentes V."/>
            <person name="Reyes P."/>
            <person name="Cevallos-Vallejos M."/>
        </authorList>
    </citation>
    <scope>NUCLEOTIDE SEQUENCE [LARGE SCALE GENOMIC DNA]</scope>
</reference>
<proteinExistence type="inferred from homology"/>
<reference evidence="10" key="2">
    <citation type="submission" date="2025-08" db="UniProtKB">
        <authorList>
            <consortium name="RefSeq"/>
        </authorList>
    </citation>
    <scope>IDENTIFICATION</scope>
    <source>
        <tissue evidence="10">Leaves</tissue>
    </source>
</reference>
<dbReference type="GO" id="GO:0005634">
    <property type="term" value="C:nucleus"/>
    <property type="evidence" value="ECO:0007669"/>
    <property type="project" value="UniProtKB-SubCell"/>
</dbReference>
<accession>A0A6P6TBY3</accession>
<sequence length="160" mass="18446">MRFIYVRIGWEDSAHDSRVLLDAISNPSVVFPVPLVGKHYVVDAEYRHMPGFMAPFKSNPKGRLQTEQKGLFNRHHSSVQNVIERTLGEMQPYNLYLTDAASNMDVGGTEGAEMLQFHVTSEALYDWKELRNAMADHMWMHRNEYMVACPNFHADYLIPT</sequence>
<evidence type="ECO:0000256" key="5">
    <source>
        <dbReference type="ARBA" id="ARBA00022723"/>
    </source>
</evidence>
<dbReference type="InterPro" id="IPR045249">
    <property type="entry name" value="HARBI1-like"/>
</dbReference>
<gene>
    <name evidence="10" type="primary">LOC113699804</name>
</gene>
<dbReference type="PANTHER" id="PTHR22930">
    <property type="match status" value="1"/>
</dbReference>
<evidence type="ECO:0000256" key="1">
    <source>
        <dbReference type="ARBA" id="ARBA00001968"/>
    </source>
</evidence>
<feature type="domain" description="DDE Tnp4" evidence="8">
    <location>
        <begin position="2"/>
        <end position="92"/>
    </location>
</feature>
<protein>
    <recommendedName>
        <fullName evidence="8">DDE Tnp4 domain-containing protein</fullName>
    </recommendedName>
</protein>
<keyword evidence="5" id="KW-0479">Metal-binding</keyword>
<comment type="cofactor">
    <cofactor evidence="1">
        <name>a divalent metal cation</name>
        <dbReference type="ChEBI" id="CHEBI:60240"/>
    </cofactor>
</comment>
<evidence type="ECO:0000256" key="7">
    <source>
        <dbReference type="ARBA" id="ARBA00023242"/>
    </source>
</evidence>
<keyword evidence="4" id="KW-0540">Nuclease</keyword>
<evidence type="ECO:0000256" key="4">
    <source>
        <dbReference type="ARBA" id="ARBA00022722"/>
    </source>
</evidence>
<dbReference type="GeneID" id="113699804"/>
<keyword evidence="6" id="KW-0378">Hydrolase</keyword>
<dbReference type="InterPro" id="IPR027806">
    <property type="entry name" value="HARBI1_dom"/>
</dbReference>
<evidence type="ECO:0000256" key="6">
    <source>
        <dbReference type="ARBA" id="ARBA00022801"/>
    </source>
</evidence>
<dbReference type="PANTHER" id="PTHR22930:SF221">
    <property type="entry name" value="NUCLEASE HARBI1"/>
    <property type="match status" value="1"/>
</dbReference>
<dbReference type="GO" id="GO:0004518">
    <property type="term" value="F:nuclease activity"/>
    <property type="evidence" value="ECO:0007669"/>
    <property type="project" value="UniProtKB-KW"/>
</dbReference>
<evidence type="ECO:0000313" key="10">
    <source>
        <dbReference type="RefSeq" id="XP_027075953.1"/>
    </source>
</evidence>
<dbReference type="OrthoDB" id="1681765at2759"/>
<dbReference type="GO" id="GO:0016787">
    <property type="term" value="F:hydrolase activity"/>
    <property type="evidence" value="ECO:0007669"/>
    <property type="project" value="UniProtKB-KW"/>
</dbReference>
<dbReference type="RefSeq" id="XP_027075953.1">
    <property type="nucleotide sequence ID" value="XM_027220152.1"/>
</dbReference>
<comment type="subcellular location">
    <subcellularLocation>
        <location evidence="2">Nucleus</location>
    </subcellularLocation>
</comment>
<organism evidence="9 10">
    <name type="scientific">Coffea arabica</name>
    <name type="common">Arabian coffee</name>
    <dbReference type="NCBI Taxonomy" id="13443"/>
    <lineage>
        <taxon>Eukaryota</taxon>
        <taxon>Viridiplantae</taxon>
        <taxon>Streptophyta</taxon>
        <taxon>Embryophyta</taxon>
        <taxon>Tracheophyta</taxon>
        <taxon>Spermatophyta</taxon>
        <taxon>Magnoliopsida</taxon>
        <taxon>eudicotyledons</taxon>
        <taxon>Gunneridae</taxon>
        <taxon>Pentapetalae</taxon>
        <taxon>asterids</taxon>
        <taxon>lamiids</taxon>
        <taxon>Gentianales</taxon>
        <taxon>Rubiaceae</taxon>
        <taxon>Ixoroideae</taxon>
        <taxon>Gardenieae complex</taxon>
        <taxon>Bertiereae - Coffeeae clade</taxon>
        <taxon>Coffeeae</taxon>
        <taxon>Coffea</taxon>
    </lineage>
</organism>